<dbReference type="SUPFAM" id="SSF52058">
    <property type="entry name" value="L domain-like"/>
    <property type="match status" value="1"/>
</dbReference>
<keyword evidence="1" id="KW-1133">Transmembrane helix</keyword>
<feature type="transmembrane region" description="Helical" evidence="1">
    <location>
        <begin position="91"/>
        <end position="113"/>
    </location>
</feature>
<accession>A0A8K1CVS5</accession>
<proteinExistence type="predicted"/>
<protein>
    <submittedName>
        <fullName evidence="2">Uncharacterized protein</fullName>
    </submittedName>
</protein>
<dbReference type="InterPro" id="IPR032675">
    <property type="entry name" value="LRR_dom_sf"/>
</dbReference>
<gene>
    <name evidence="2" type="ORF">Poli38472_001978</name>
</gene>
<keyword evidence="1" id="KW-0812">Transmembrane</keyword>
<keyword evidence="1" id="KW-0472">Membrane</keyword>
<name>A0A8K1CVS5_PYTOL</name>
<sequence length="509" mass="57791">MRLSWRCLVDGFSACGIRGVYFDEGFLIRELIEIGIQTYQAYRISYLVPQGWVSQLAVCVVVLNCWTTPLLHFAFVFFASNHDRHEPLRRVLCLATDIVLDFFSSMIIPFLIYSSYRSQILKNRWHDPLWALRVGNDLLCFYLSNVWDVGFRLLPNFSMLTCLGAIQPLFRPRGIPRSHPSFRNQFQVRRSHQPSSRLWVVHGFLAVYGFAILIISSAAYRKVHQFSLVGCHSTTRSWFATKYPCAVLELNCFRHNWTGSANELDSTLELADERTIAAVVITHCRQLEMPSQIQKFKNLVWLEVFNSTIAQWHDDAALSSFHHHRISRLMLIHVNVSMFPTRALADEFPPTLIDLEFVHTNLSLVFPSAPGRSWPSSIYRLYLEYCGLVETPPVLTSLRVATLSLAGNALQSFPSTLVDNRRYRQLSLAQNPIQSLPNAVWAVTTLHLEGTLVSSLPPSLMNSSTTTTILATQTPLCSMPPPIPQLDCALSTPDGAFFPLELYQVGRQP</sequence>
<dbReference type="OrthoDB" id="167248at2759"/>
<feature type="transmembrane region" description="Helical" evidence="1">
    <location>
        <begin position="52"/>
        <end position="79"/>
    </location>
</feature>
<dbReference type="Gene3D" id="3.80.10.10">
    <property type="entry name" value="Ribonuclease Inhibitor"/>
    <property type="match status" value="1"/>
</dbReference>
<organism evidence="2 3">
    <name type="scientific">Pythium oligandrum</name>
    <name type="common">Mycoparasitic fungus</name>
    <dbReference type="NCBI Taxonomy" id="41045"/>
    <lineage>
        <taxon>Eukaryota</taxon>
        <taxon>Sar</taxon>
        <taxon>Stramenopiles</taxon>
        <taxon>Oomycota</taxon>
        <taxon>Peronosporomycetes</taxon>
        <taxon>Pythiales</taxon>
        <taxon>Pythiaceae</taxon>
        <taxon>Pythium</taxon>
    </lineage>
</organism>
<dbReference type="EMBL" id="SPLM01000001">
    <property type="protein sequence ID" value="TMW69822.1"/>
    <property type="molecule type" value="Genomic_DNA"/>
</dbReference>
<evidence type="ECO:0000313" key="2">
    <source>
        <dbReference type="EMBL" id="TMW69822.1"/>
    </source>
</evidence>
<reference evidence="2" key="1">
    <citation type="submission" date="2019-03" db="EMBL/GenBank/DDBJ databases">
        <title>Long read genome sequence of the mycoparasitic Pythium oligandrum ATCC 38472 isolated from sugarbeet rhizosphere.</title>
        <authorList>
            <person name="Gaulin E."/>
        </authorList>
    </citation>
    <scope>NUCLEOTIDE SEQUENCE</scope>
    <source>
        <strain evidence="2">ATCC 38472_TT</strain>
    </source>
</reference>
<keyword evidence="3" id="KW-1185">Reference proteome</keyword>
<dbReference type="AlphaFoldDB" id="A0A8K1CVS5"/>
<evidence type="ECO:0000256" key="1">
    <source>
        <dbReference type="SAM" id="Phobius"/>
    </source>
</evidence>
<comment type="caution">
    <text evidence="2">The sequence shown here is derived from an EMBL/GenBank/DDBJ whole genome shotgun (WGS) entry which is preliminary data.</text>
</comment>
<feature type="transmembrane region" description="Helical" evidence="1">
    <location>
        <begin position="198"/>
        <end position="220"/>
    </location>
</feature>
<dbReference type="Proteomes" id="UP000794436">
    <property type="component" value="Unassembled WGS sequence"/>
</dbReference>
<evidence type="ECO:0000313" key="3">
    <source>
        <dbReference type="Proteomes" id="UP000794436"/>
    </source>
</evidence>